<dbReference type="GO" id="GO:0046797">
    <property type="term" value="P:viral procapsid maturation"/>
    <property type="evidence" value="ECO:0007669"/>
    <property type="project" value="UniProtKB-KW"/>
</dbReference>
<reference evidence="8 9" key="1">
    <citation type="submission" date="2020-05" db="EMBL/GenBank/DDBJ databases">
        <authorList>
            <person name="Bishop H."/>
            <person name="Blue P."/>
            <person name="Bollinger E."/>
            <person name="DeFlorio A."/>
            <person name="Edmonds H."/>
            <person name="Gonzalez M."/>
            <person name="Green W."/>
            <person name="Griffin S."/>
            <person name="Harris N."/>
            <person name="Hearell J."/>
            <person name="Holland T."/>
            <person name="Hollars J."/>
            <person name="Larmore C."/>
            <person name="Leininger H."/>
            <person name="McKinney R."/>
            <person name="Pollock E."/>
            <person name="Ray A."/>
            <person name="Smith A."/>
            <person name="Stanislaw P."/>
            <person name="Taylor M."/>
            <person name="Tiffany M."/>
            <person name="Walsh C."/>
            <person name="Watson S."/>
            <person name="Folse N."/>
            <person name="Gainey M.D."/>
            <person name="Wallen J.R."/>
            <person name="Garlena R.A."/>
            <person name="Russell D.A."/>
            <person name="Pope W.H."/>
            <person name="Jacobs-Sera D."/>
            <person name="Hatfull G.F."/>
        </authorList>
    </citation>
    <scope>NUCLEOTIDE SEQUENCE [LARGE SCALE GENOMIC DNA]</scope>
</reference>
<dbReference type="InterPro" id="IPR054613">
    <property type="entry name" value="Peptidase_S78_dom"/>
</dbReference>
<dbReference type="GO" id="GO:0006508">
    <property type="term" value="P:proteolysis"/>
    <property type="evidence" value="ECO:0007669"/>
    <property type="project" value="UniProtKB-KW"/>
</dbReference>
<evidence type="ECO:0000256" key="1">
    <source>
        <dbReference type="ARBA" id="ARBA00022612"/>
    </source>
</evidence>
<accession>A0AAE7F8C8</accession>
<dbReference type="Pfam" id="PF04586">
    <property type="entry name" value="Peptidase_S78"/>
    <property type="match status" value="1"/>
</dbReference>
<evidence type="ECO:0000256" key="3">
    <source>
        <dbReference type="ARBA" id="ARBA00022801"/>
    </source>
</evidence>
<keyword evidence="1" id="KW-1188">Viral release from host cell</keyword>
<keyword evidence="9" id="KW-1185">Reference proteome</keyword>
<sequence>MTETRESRELHVRAAVNAETRTISGVGVPYGETITIWGERERLAPGSVEAEGCKLFSRHRDPIGIVTEARDDEAGWHPTAKISATPAGDEAYQLARDGVLDGLSIGFDPVEWHVERDELGDVIVYDRVRVREVSLVPFPAYPSARVESVRELPTNNNPRREDTPNMNDEQERGDDLREIREQVQDLGRQVALAGQQRAAEPVADERSAGAWLRDLVRGDADTIREYEGMIERAYAGGVAADGILTPQYVGDTIRLIEAPNALGSIFSTGVLPSKGLQLEYGVLESDDVDVDEQLAEGDDLTSGKITLDVDHEDIKTYGGYVELSRQKIERTTNVNVLDLHLRALALRAGRRKATVLRQHYAALVQANKLDPDRVAVVADDTKWIEWLSAIIDGAEWFADLGLPLDAIVAGKNRFKTLASLTDSAGRPLMVVSGQGSNTVGHINAKTLGGDLAGVTVKLDLKGAADEAAFVNGEAIRQYNSPVVELADENIVNLSKRFGVYYYGALATEIPGAVVPVVAAAPAGAKDGK</sequence>
<evidence type="ECO:0000313" key="9">
    <source>
        <dbReference type="Proteomes" id="UP000822181"/>
    </source>
</evidence>
<gene>
    <name evidence="8" type="primary">5</name>
    <name evidence="8" type="ORF">SEA_PORANDA_5</name>
</gene>
<evidence type="ECO:0000256" key="2">
    <source>
        <dbReference type="ARBA" id="ARBA00022670"/>
    </source>
</evidence>
<keyword evidence="3" id="KW-0378">Hydrolase</keyword>
<evidence type="ECO:0000256" key="5">
    <source>
        <dbReference type="ARBA" id="ARBA00023045"/>
    </source>
</evidence>
<feature type="domain" description="Prohead serine protease" evidence="7">
    <location>
        <begin position="10"/>
        <end position="150"/>
    </location>
</feature>
<keyword evidence="5" id="KW-1273">Viral capsid maturation</keyword>
<protein>
    <submittedName>
        <fullName evidence="8">Major capsid and protease fusion protein</fullName>
    </submittedName>
</protein>
<organism evidence="8 9">
    <name type="scientific">Microbacterium phage PoRanda</name>
    <dbReference type="NCBI Taxonomy" id="2743924"/>
    <lineage>
        <taxon>Viruses</taxon>
        <taxon>Duplodnaviria</taxon>
        <taxon>Heunggongvirae</taxon>
        <taxon>Uroviricota</taxon>
        <taxon>Caudoviricetes</taxon>
        <taxon>Orlajensenviridae</taxon>
        <taxon>Pelczarvirinae</taxon>
        <taxon>Paopuvirus</taxon>
        <taxon>Paopuvirus poranda</taxon>
    </lineage>
</organism>
<keyword evidence="4" id="KW-0118">Viral capsid assembly</keyword>
<dbReference type="SUPFAM" id="SSF56563">
    <property type="entry name" value="Major capsid protein gp5"/>
    <property type="match status" value="1"/>
</dbReference>
<dbReference type="InterPro" id="IPR006433">
    <property type="entry name" value="Prohead_protease"/>
</dbReference>
<dbReference type="RefSeq" id="YP_009996741.1">
    <property type="nucleotide sequence ID" value="NC_052938.1"/>
</dbReference>
<evidence type="ECO:0000256" key="6">
    <source>
        <dbReference type="SAM" id="MobiDB-lite"/>
    </source>
</evidence>
<evidence type="ECO:0000313" key="8">
    <source>
        <dbReference type="EMBL" id="QKY80418.1"/>
    </source>
</evidence>
<name>A0AAE7F8C8_9CAUD</name>
<feature type="compositionally biased region" description="Basic and acidic residues" evidence="6">
    <location>
        <begin position="158"/>
        <end position="174"/>
    </location>
</feature>
<evidence type="ECO:0000256" key="4">
    <source>
        <dbReference type="ARBA" id="ARBA00022950"/>
    </source>
</evidence>
<dbReference type="GeneID" id="62648663"/>
<dbReference type="Proteomes" id="UP000822181">
    <property type="component" value="Segment"/>
</dbReference>
<evidence type="ECO:0000259" key="7">
    <source>
        <dbReference type="Pfam" id="PF04586"/>
    </source>
</evidence>
<proteinExistence type="predicted"/>
<dbReference type="NCBIfam" id="TIGR01543">
    <property type="entry name" value="proheadase_HK97"/>
    <property type="match status" value="1"/>
</dbReference>
<dbReference type="KEGG" id="vg:62648663"/>
<dbReference type="EMBL" id="MT498065">
    <property type="protein sequence ID" value="QKY80418.1"/>
    <property type="molecule type" value="Genomic_DNA"/>
</dbReference>
<keyword evidence="2 8" id="KW-0645">Protease</keyword>
<feature type="region of interest" description="Disordered" evidence="6">
    <location>
        <begin position="150"/>
        <end position="174"/>
    </location>
</feature>
<dbReference type="GO" id="GO:0008233">
    <property type="term" value="F:peptidase activity"/>
    <property type="evidence" value="ECO:0007669"/>
    <property type="project" value="UniProtKB-KW"/>
</dbReference>